<dbReference type="EMBL" id="JBFOLK010000006">
    <property type="protein sequence ID" value="KAL2504617.1"/>
    <property type="molecule type" value="Genomic_DNA"/>
</dbReference>
<evidence type="ECO:0000313" key="4">
    <source>
        <dbReference type="Proteomes" id="UP001604336"/>
    </source>
</evidence>
<evidence type="ECO:0000256" key="2">
    <source>
        <dbReference type="SAM" id="MobiDB-lite"/>
    </source>
</evidence>
<sequence length="430" mass="48548">MILDDIEFFVPGPNGRANDLSLGCVALNQAVLAAGLRLPFLRIVRKFLREWRITPTQLCSNGWRILIGFLILWNQLGFPHPSAREFNSLYSFKSDGKRSGWWYASVKFSANDTRPDVNIPVRYHELKYTSHEPTLESIERARRARGVDENFRSSSALITEENLASARLSPATLHRSQPRQFEEEMKDISALLKKKGQVGKGKRKAHIEDQPPSARPRTQSEATPKTVPSPARSVEEITSFLVREEPSSSPAFRPPSSSPQILPTYLGSTSNRDEEYLKLHGSIPKLVCDFSRSNSSTRGDIIELHSSTRRAISVMGKSWTLVQQKYLDGMGTVESIIAASVNTSRAAIQLTSTTENMGRMLTSDFQVMRKEGRKVHAELAEEKKLRASFKDILMRREEELRQMEAELKALADNLEVVNKSRAELEHELEV</sequence>
<protein>
    <submittedName>
        <fullName evidence="3">Uncharacterized protein</fullName>
    </submittedName>
</protein>
<feature type="coiled-coil region" evidence="1">
    <location>
        <begin position="386"/>
        <end position="427"/>
    </location>
</feature>
<evidence type="ECO:0000256" key="1">
    <source>
        <dbReference type="SAM" id="Coils"/>
    </source>
</evidence>
<dbReference type="AlphaFoldDB" id="A0ABD1SW18"/>
<gene>
    <name evidence="3" type="ORF">Adt_20238</name>
</gene>
<keyword evidence="4" id="KW-1185">Reference proteome</keyword>
<comment type="caution">
    <text evidence="3">The sequence shown here is derived from an EMBL/GenBank/DDBJ whole genome shotgun (WGS) entry which is preliminary data.</text>
</comment>
<evidence type="ECO:0000313" key="3">
    <source>
        <dbReference type="EMBL" id="KAL2504617.1"/>
    </source>
</evidence>
<feature type="compositionally biased region" description="Basic residues" evidence="2">
    <location>
        <begin position="193"/>
        <end position="205"/>
    </location>
</feature>
<name>A0ABD1SW18_9LAMI</name>
<reference evidence="4" key="1">
    <citation type="submission" date="2024-07" db="EMBL/GenBank/DDBJ databases">
        <title>Two chromosome-level genome assemblies of Korean endemic species Abeliophyllum distichum and Forsythia ovata (Oleaceae).</title>
        <authorList>
            <person name="Jang H."/>
        </authorList>
    </citation>
    <scope>NUCLEOTIDE SEQUENCE [LARGE SCALE GENOMIC DNA]</scope>
</reference>
<organism evidence="3 4">
    <name type="scientific">Abeliophyllum distichum</name>
    <dbReference type="NCBI Taxonomy" id="126358"/>
    <lineage>
        <taxon>Eukaryota</taxon>
        <taxon>Viridiplantae</taxon>
        <taxon>Streptophyta</taxon>
        <taxon>Embryophyta</taxon>
        <taxon>Tracheophyta</taxon>
        <taxon>Spermatophyta</taxon>
        <taxon>Magnoliopsida</taxon>
        <taxon>eudicotyledons</taxon>
        <taxon>Gunneridae</taxon>
        <taxon>Pentapetalae</taxon>
        <taxon>asterids</taxon>
        <taxon>lamiids</taxon>
        <taxon>Lamiales</taxon>
        <taxon>Oleaceae</taxon>
        <taxon>Forsythieae</taxon>
        <taxon>Abeliophyllum</taxon>
    </lineage>
</organism>
<proteinExistence type="predicted"/>
<feature type="region of interest" description="Disordered" evidence="2">
    <location>
        <begin position="193"/>
        <end position="267"/>
    </location>
</feature>
<keyword evidence="1" id="KW-0175">Coiled coil</keyword>
<dbReference type="Proteomes" id="UP001604336">
    <property type="component" value="Unassembled WGS sequence"/>
</dbReference>
<accession>A0ABD1SW18</accession>